<dbReference type="PANTHER" id="PTHR43081">
    <property type="entry name" value="ADENYLATE CYCLASE, TERMINAL-DIFFERENTIATION SPECIFIC-RELATED"/>
    <property type="match status" value="1"/>
</dbReference>
<dbReference type="InterPro" id="IPR011990">
    <property type="entry name" value="TPR-like_helical_dom_sf"/>
</dbReference>
<dbReference type="InterPro" id="IPR030966">
    <property type="entry name" value="Mod_pep_cyc"/>
</dbReference>
<dbReference type="SUPFAM" id="SSF48452">
    <property type="entry name" value="TPR-like"/>
    <property type="match status" value="1"/>
</dbReference>
<reference evidence="1" key="1">
    <citation type="submission" date="2022-10" db="EMBL/GenBank/DDBJ databases">
        <title>Culturing micro-colonial fungi from biological soil crusts in the Mojave desert and describing Neophaeococcomyces mojavensis, and introducing the new genera and species Taxawa tesnikishii.</title>
        <authorList>
            <person name="Kurbessoian T."/>
            <person name="Stajich J.E."/>
        </authorList>
    </citation>
    <scope>NUCLEOTIDE SEQUENCE</scope>
    <source>
        <strain evidence="1">TK_35</strain>
    </source>
</reference>
<dbReference type="Pfam" id="PF14559">
    <property type="entry name" value="TPR_19"/>
    <property type="match status" value="1"/>
</dbReference>
<proteinExistence type="predicted"/>
<dbReference type="AlphaFoldDB" id="A0AA39CT92"/>
<organism evidence="1">
    <name type="scientific">Knufia peltigerae</name>
    <dbReference type="NCBI Taxonomy" id="1002370"/>
    <lineage>
        <taxon>Eukaryota</taxon>
        <taxon>Fungi</taxon>
        <taxon>Dikarya</taxon>
        <taxon>Ascomycota</taxon>
        <taxon>Pezizomycotina</taxon>
        <taxon>Eurotiomycetes</taxon>
        <taxon>Chaetothyriomycetidae</taxon>
        <taxon>Chaetothyriales</taxon>
        <taxon>Trichomeriaceae</taxon>
        <taxon>Knufia</taxon>
    </lineage>
</organism>
<evidence type="ECO:0000313" key="1">
    <source>
        <dbReference type="EMBL" id="KAJ9622870.1"/>
    </source>
</evidence>
<dbReference type="PANTHER" id="PTHR43081:SF1">
    <property type="entry name" value="ADENYLATE CYCLASE, TERMINAL-DIFFERENTIATION SPECIFIC"/>
    <property type="match status" value="1"/>
</dbReference>
<dbReference type="Gene3D" id="1.25.40.10">
    <property type="entry name" value="Tetratricopeptide repeat domain"/>
    <property type="match status" value="1"/>
</dbReference>
<dbReference type="EMBL" id="JAPDRN010000104">
    <property type="protein sequence ID" value="KAJ9622870.1"/>
    <property type="molecule type" value="Genomic_DNA"/>
</dbReference>
<dbReference type="InterPro" id="IPR001054">
    <property type="entry name" value="A/G_cyclase"/>
</dbReference>
<dbReference type="GO" id="GO:0035556">
    <property type="term" value="P:intracellular signal transduction"/>
    <property type="evidence" value="ECO:0007669"/>
    <property type="project" value="InterPro"/>
</dbReference>
<dbReference type="InterPro" id="IPR029787">
    <property type="entry name" value="Nucleotide_cyclase"/>
</dbReference>
<dbReference type="NCBIfam" id="TIGR04510">
    <property type="entry name" value="mod_pep_cyc"/>
    <property type="match status" value="1"/>
</dbReference>
<sequence>MNGDNGTSTPHNAQLRALLFTDLCDSLQLVERIGDAAAATLFQEHDRLVLVLQHRWNGQLIDRSDGLFLLFERPVDALGFALDYQRDLQALGEQRRVELRARAGLHVGDVLTWENSPEAVKVGAKSMEVEGLAKPMAARLMTLARPGQILMSAVAESLTRRATDALGERGQRLLWKSHGRWRFKGMPAVQEVIEVGEIGFAPLRLPRANAKARRDLPLWRQPVVLLAESLILTSVVVGGWFLLRPEPAIAFSERDWVVLADLENFTSEPVFDESTRHAILIALEQSRYVNVLSEGKIRESLEMARLSGDTRLNRGAAIDVAMREGARAVLLPTVRPKAGGYQLGIDVVAPGSGQVVRSFTVAADGPDQMMFAVDDVVGRLRRGLGESVASLEQSLPLPKASTRDLRALRAYALAENALGQRRFEEARNLYQAAIDIDPGFALAYMGVAKLLARTEEGRQAREAMQHALAQQERLPPRERLYLKAWQEELEPGGWALEQWRTLAKVYPDSFAGLSNTSWLLLQDNRFSEAESYAHAASVPQDPLRLYPMVQLARIQIAHNQPQLAAETLLQAQGLRGRNDPDDTGVDVFVAQRRYVQAGQLLVKLGTGDALAQRMRLRAQLLLAADQGDCASMQAAVREDAPAPELADMQVQQRLQHASVTTLCATGDKAELQAIAAQLQPLLEDRDDPMQQARSLQWLALVYLAQRQGQADVAEGWLHANEALLRAQRSPMVGKWMRVVAAMGELQRQRPDAAQALIEPMLDGSEPVQAHVVLLHALRAQSDEAGVRREQEWLARHRGQAIAEITAMQVWQPLNVHDVSTWAAPAKAVGAP</sequence>
<gene>
    <name evidence="1" type="ORF">H2204_011350</name>
</gene>
<protein>
    <recommendedName>
        <fullName evidence="2">Peptide modification system cyclase</fullName>
    </recommendedName>
</protein>
<name>A0AA39CT92_9EURO</name>
<dbReference type="GO" id="GO:0009190">
    <property type="term" value="P:cyclic nucleotide biosynthetic process"/>
    <property type="evidence" value="ECO:0007669"/>
    <property type="project" value="InterPro"/>
</dbReference>
<dbReference type="InterPro" id="IPR050697">
    <property type="entry name" value="Adenylyl/Guanylyl_Cyclase_3/4"/>
</dbReference>
<dbReference type="SUPFAM" id="SSF55073">
    <property type="entry name" value="Nucleotide cyclase"/>
    <property type="match status" value="1"/>
</dbReference>
<comment type="caution">
    <text evidence="1">The sequence shown here is derived from an EMBL/GenBank/DDBJ whole genome shotgun (WGS) entry which is preliminary data.</text>
</comment>
<dbReference type="CDD" id="cd07302">
    <property type="entry name" value="CHD"/>
    <property type="match status" value="1"/>
</dbReference>
<evidence type="ECO:0008006" key="2">
    <source>
        <dbReference type="Google" id="ProtNLM"/>
    </source>
</evidence>
<accession>A0AA39CT92</accession>
<dbReference type="Gene3D" id="3.30.70.1230">
    <property type="entry name" value="Nucleotide cyclase"/>
    <property type="match status" value="1"/>
</dbReference>